<comment type="catalytic activity">
    <reaction evidence="3">
        <text>glycyl-tRNA(Ala) + H2O = tRNA(Ala) + glycine + H(+)</text>
        <dbReference type="Rhea" id="RHEA:53744"/>
        <dbReference type="Rhea" id="RHEA-COMP:9657"/>
        <dbReference type="Rhea" id="RHEA-COMP:13640"/>
        <dbReference type="ChEBI" id="CHEBI:15377"/>
        <dbReference type="ChEBI" id="CHEBI:15378"/>
        <dbReference type="ChEBI" id="CHEBI:57305"/>
        <dbReference type="ChEBI" id="CHEBI:78442"/>
        <dbReference type="ChEBI" id="CHEBI:78522"/>
    </reaction>
</comment>
<comment type="catalytic activity">
    <reaction evidence="3">
        <text>a D-aminoacyl-tRNA + H2O = a tRNA + a D-alpha-amino acid + H(+)</text>
        <dbReference type="Rhea" id="RHEA:13953"/>
        <dbReference type="Rhea" id="RHEA-COMP:10123"/>
        <dbReference type="Rhea" id="RHEA-COMP:10124"/>
        <dbReference type="ChEBI" id="CHEBI:15377"/>
        <dbReference type="ChEBI" id="CHEBI:15378"/>
        <dbReference type="ChEBI" id="CHEBI:59871"/>
        <dbReference type="ChEBI" id="CHEBI:78442"/>
        <dbReference type="ChEBI" id="CHEBI:79333"/>
        <dbReference type="EC" id="3.1.1.96"/>
    </reaction>
</comment>
<keyword evidence="3" id="KW-0963">Cytoplasm</keyword>
<evidence type="ECO:0000256" key="1">
    <source>
        <dbReference type="ARBA" id="ARBA00009673"/>
    </source>
</evidence>
<dbReference type="CDD" id="cd00563">
    <property type="entry name" value="Dtyr_deacylase"/>
    <property type="match status" value="1"/>
</dbReference>
<dbReference type="HAMAP" id="MF_00518">
    <property type="entry name" value="Deacylase_Dtd"/>
    <property type="match status" value="1"/>
</dbReference>
<dbReference type="InterPro" id="IPR023509">
    <property type="entry name" value="DTD-like_sf"/>
</dbReference>
<comment type="subunit">
    <text evidence="3">Homodimer.</text>
</comment>
<dbReference type="Gene3D" id="3.50.80.10">
    <property type="entry name" value="D-tyrosyl-tRNA(Tyr) deacylase"/>
    <property type="match status" value="1"/>
</dbReference>
<comment type="subcellular location">
    <subcellularLocation>
        <location evidence="3">Cytoplasm</location>
    </subcellularLocation>
</comment>
<keyword evidence="5" id="KW-1185">Reference proteome</keyword>
<keyword evidence="2 3" id="KW-0820">tRNA-binding</keyword>
<protein>
    <recommendedName>
        <fullName evidence="3">D-aminoacyl-tRNA deacylase</fullName>
        <shortName evidence="3">DTD</shortName>
        <ecNumber evidence="3">3.1.1.96</ecNumber>
    </recommendedName>
    <alternativeName>
        <fullName evidence="3">Gly-tRNA(Ala) deacylase</fullName>
        <ecNumber evidence="3">3.1.1.-</ecNumber>
    </alternativeName>
</protein>
<dbReference type="EMBL" id="CP132482">
    <property type="protein sequence ID" value="WLV79369.1"/>
    <property type="molecule type" value="Genomic_DNA"/>
</dbReference>
<feature type="short sequence motif" description="Gly-cisPro motif, important for rejection of L-amino acids" evidence="3">
    <location>
        <begin position="137"/>
        <end position="138"/>
    </location>
</feature>
<keyword evidence="3 4" id="KW-0378">Hydrolase</keyword>
<dbReference type="NCBIfam" id="TIGR00256">
    <property type="entry name" value="D-aminoacyl-tRNA deacylase"/>
    <property type="match status" value="1"/>
</dbReference>
<dbReference type="Proteomes" id="UP001233112">
    <property type="component" value="Chromosome"/>
</dbReference>
<accession>A0ABY9L6L5</accession>
<comment type="domain">
    <text evidence="3">A Gly-cisPro motif from one monomer fits into the active site of the other monomer to allow specific chiral rejection of L-amino acids.</text>
</comment>
<dbReference type="PANTHER" id="PTHR10472">
    <property type="entry name" value="D-TYROSYL-TRNA TYR DEACYLASE"/>
    <property type="match status" value="1"/>
</dbReference>
<dbReference type="EC" id="3.1.1.-" evidence="3"/>
<dbReference type="Pfam" id="PF02580">
    <property type="entry name" value="Tyr_Deacylase"/>
    <property type="match status" value="1"/>
</dbReference>
<dbReference type="InterPro" id="IPR003732">
    <property type="entry name" value="Daa-tRNA_deacyls_DTD"/>
</dbReference>
<gene>
    <name evidence="3 4" type="primary">dtd</name>
    <name evidence="4" type="ORF">LACPH_001421</name>
</gene>
<sequence>MRAVVQRSLAAQVTIEGQTVAAIDHGFVVLLGVGPNDTQADSDYLAEKISKLRVFSDDAGKMNLALADVGGQILSISQFTLYADTRRGNRPSFTNAAAPALGEQLYQAFNAKLRQLGVTVATGEFGGDMQVSLTNDGPVTILFDTEAK</sequence>
<dbReference type="RefSeq" id="WP_306387670.1">
    <property type="nucleotide sequence ID" value="NZ_CP132482.1"/>
</dbReference>
<dbReference type="GO" id="GO:0051499">
    <property type="term" value="F:D-aminoacyl-tRNA deacylase activity"/>
    <property type="evidence" value="ECO:0007669"/>
    <property type="project" value="UniProtKB-EC"/>
</dbReference>
<evidence type="ECO:0000256" key="3">
    <source>
        <dbReference type="HAMAP-Rule" id="MF_00518"/>
    </source>
</evidence>
<evidence type="ECO:0000313" key="5">
    <source>
        <dbReference type="Proteomes" id="UP001233112"/>
    </source>
</evidence>
<evidence type="ECO:0000313" key="4">
    <source>
        <dbReference type="EMBL" id="WLV79369.1"/>
    </source>
</evidence>
<dbReference type="SUPFAM" id="SSF69500">
    <property type="entry name" value="DTD-like"/>
    <property type="match status" value="1"/>
</dbReference>
<proteinExistence type="inferred from homology"/>
<name>A0ABY9L6L5_9LACO</name>
<dbReference type="PANTHER" id="PTHR10472:SF5">
    <property type="entry name" value="D-AMINOACYL-TRNA DEACYLASE 1"/>
    <property type="match status" value="1"/>
</dbReference>
<organism evidence="4 5">
    <name type="scientific">Lacticaseibacillus parahuelsenbergensis</name>
    <dbReference type="NCBI Taxonomy" id="3068305"/>
    <lineage>
        <taxon>Bacteria</taxon>
        <taxon>Bacillati</taxon>
        <taxon>Bacillota</taxon>
        <taxon>Bacilli</taxon>
        <taxon>Lactobacillales</taxon>
        <taxon>Lactobacillaceae</taxon>
        <taxon>Lacticaseibacillus</taxon>
    </lineage>
</organism>
<keyword evidence="3" id="KW-0694">RNA-binding</keyword>
<reference evidence="4 5" key="1">
    <citation type="submission" date="2023-08" db="EMBL/GenBank/DDBJ databases">
        <authorList>
            <person name="Buchebner-Jance M."/>
        </authorList>
    </citation>
    <scope>NUCLEOTIDE SEQUENCE [LARGE SCALE GENOMIC DNA]</scope>
    <source>
        <strain evidence="4 5">NCIMB 15471</strain>
    </source>
</reference>
<evidence type="ECO:0000256" key="2">
    <source>
        <dbReference type="ARBA" id="ARBA00022555"/>
    </source>
</evidence>
<comment type="function">
    <text evidence="3">An aminoacyl-tRNA editing enzyme that deacylates mischarged D-aminoacyl-tRNAs. Also deacylates mischarged glycyl-tRNA(Ala), protecting cells against glycine mischarging by AlaRS. Acts via tRNA-based rather than protein-based catalysis; rejects L-amino acids rather than detecting D-amino acids in the active site. By recycling D-aminoacyl-tRNA to D-amino acids and free tRNA molecules, this enzyme counteracts the toxicity associated with the formation of D-aminoacyl-tRNA entities in vivo and helps enforce protein L-homochirality.</text>
</comment>
<comment type="similarity">
    <text evidence="1 3">Belongs to the DTD family.</text>
</comment>
<dbReference type="EC" id="3.1.1.96" evidence="3"/>